<name>A0A9P6AQX2_9AGAM</name>
<comment type="caution">
    <text evidence="1">The sequence shown here is derived from an EMBL/GenBank/DDBJ whole genome shotgun (WGS) entry which is preliminary data.</text>
</comment>
<dbReference type="AlphaFoldDB" id="A0A9P6AQX2"/>
<accession>A0A9P6AQX2</accession>
<gene>
    <name evidence="1" type="ORF">BS47DRAFT_105315</name>
</gene>
<dbReference type="EMBL" id="MU129024">
    <property type="protein sequence ID" value="KAF9510032.1"/>
    <property type="molecule type" value="Genomic_DNA"/>
</dbReference>
<evidence type="ECO:0000313" key="2">
    <source>
        <dbReference type="Proteomes" id="UP000886523"/>
    </source>
</evidence>
<sequence length="132" mass="14829">MLGETRPFMGPPSPGIIADGINHVASQFLALGLSYSSASYFLSQSSGSPTAHNDENFLLNHIRVYPPLDRMSCISYWWGYELLFPEPSMVYLAHADQPLSTFWLHLQCSTEPCARPCLLSAMLHNLWIRNGR</sequence>
<proteinExistence type="predicted"/>
<keyword evidence="2" id="KW-1185">Reference proteome</keyword>
<dbReference type="OrthoDB" id="2434934at2759"/>
<reference evidence="1" key="1">
    <citation type="journal article" date="2020" name="Nat. Commun.">
        <title>Large-scale genome sequencing of mycorrhizal fungi provides insights into the early evolution of symbiotic traits.</title>
        <authorList>
            <person name="Miyauchi S."/>
            <person name="Kiss E."/>
            <person name="Kuo A."/>
            <person name="Drula E."/>
            <person name="Kohler A."/>
            <person name="Sanchez-Garcia M."/>
            <person name="Morin E."/>
            <person name="Andreopoulos B."/>
            <person name="Barry K.W."/>
            <person name="Bonito G."/>
            <person name="Buee M."/>
            <person name="Carver A."/>
            <person name="Chen C."/>
            <person name="Cichocki N."/>
            <person name="Clum A."/>
            <person name="Culley D."/>
            <person name="Crous P.W."/>
            <person name="Fauchery L."/>
            <person name="Girlanda M."/>
            <person name="Hayes R.D."/>
            <person name="Keri Z."/>
            <person name="LaButti K."/>
            <person name="Lipzen A."/>
            <person name="Lombard V."/>
            <person name="Magnuson J."/>
            <person name="Maillard F."/>
            <person name="Murat C."/>
            <person name="Nolan M."/>
            <person name="Ohm R.A."/>
            <person name="Pangilinan J."/>
            <person name="Pereira M.F."/>
            <person name="Perotto S."/>
            <person name="Peter M."/>
            <person name="Pfister S."/>
            <person name="Riley R."/>
            <person name="Sitrit Y."/>
            <person name="Stielow J.B."/>
            <person name="Szollosi G."/>
            <person name="Zifcakova L."/>
            <person name="Stursova M."/>
            <person name="Spatafora J.W."/>
            <person name="Tedersoo L."/>
            <person name="Vaario L.M."/>
            <person name="Yamada A."/>
            <person name="Yan M."/>
            <person name="Wang P."/>
            <person name="Xu J."/>
            <person name="Bruns T."/>
            <person name="Baldrian P."/>
            <person name="Vilgalys R."/>
            <person name="Dunand C."/>
            <person name="Henrissat B."/>
            <person name="Grigoriev I.V."/>
            <person name="Hibbett D."/>
            <person name="Nagy L.G."/>
            <person name="Martin F.M."/>
        </authorList>
    </citation>
    <scope>NUCLEOTIDE SEQUENCE</scope>
    <source>
        <strain evidence="1">UP504</strain>
    </source>
</reference>
<organism evidence="1 2">
    <name type="scientific">Hydnum rufescens UP504</name>
    <dbReference type="NCBI Taxonomy" id="1448309"/>
    <lineage>
        <taxon>Eukaryota</taxon>
        <taxon>Fungi</taxon>
        <taxon>Dikarya</taxon>
        <taxon>Basidiomycota</taxon>
        <taxon>Agaricomycotina</taxon>
        <taxon>Agaricomycetes</taxon>
        <taxon>Cantharellales</taxon>
        <taxon>Hydnaceae</taxon>
        <taxon>Hydnum</taxon>
    </lineage>
</organism>
<dbReference type="Proteomes" id="UP000886523">
    <property type="component" value="Unassembled WGS sequence"/>
</dbReference>
<protein>
    <submittedName>
        <fullName evidence="1">Uncharacterized protein</fullName>
    </submittedName>
</protein>
<evidence type="ECO:0000313" key="1">
    <source>
        <dbReference type="EMBL" id="KAF9510032.1"/>
    </source>
</evidence>